<keyword evidence="17" id="KW-0325">Glycoprotein</keyword>
<organism evidence="26 27">
    <name type="scientific">Canavalia gladiata</name>
    <name type="common">Sword bean</name>
    <name type="synonym">Dolichos gladiatus</name>
    <dbReference type="NCBI Taxonomy" id="3824"/>
    <lineage>
        <taxon>Eukaryota</taxon>
        <taxon>Viridiplantae</taxon>
        <taxon>Streptophyta</taxon>
        <taxon>Embryophyta</taxon>
        <taxon>Tracheophyta</taxon>
        <taxon>Spermatophyta</taxon>
        <taxon>Magnoliopsida</taxon>
        <taxon>eudicotyledons</taxon>
        <taxon>Gunneridae</taxon>
        <taxon>Pentapetalae</taxon>
        <taxon>rosids</taxon>
        <taxon>fabids</taxon>
        <taxon>Fabales</taxon>
        <taxon>Fabaceae</taxon>
        <taxon>Papilionoideae</taxon>
        <taxon>50 kb inversion clade</taxon>
        <taxon>NPAAA clade</taxon>
        <taxon>indigoferoid/millettioid clade</taxon>
        <taxon>Phaseoleae</taxon>
        <taxon>Canavalia</taxon>
    </lineage>
</organism>
<feature type="transmembrane region" description="Helical" evidence="22">
    <location>
        <begin position="395"/>
        <end position="417"/>
    </location>
</feature>
<evidence type="ECO:0000259" key="24">
    <source>
        <dbReference type="PROSITE" id="PS50011"/>
    </source>
</evidence>
<dbReference type="SMART" id="SM00108">
    <property type="entry name" value="B_lectin"/>
    <property type="match status" value="1"/>
</dbReference>
<evidence type="ECO:0000256" key="7">
    <source>
        <dbReference type="ARBA" id="ARBA00022729"/>
    </source>
</evidence>
<dbReference type="Gene3D" id="2.90.10.10">
    <property type="entry name" value="Bulb-type lectin domain"/>
    <property type="match status" value="1"/>
</dbReference>
<dbReference type="InterPro" id="IPR001245">
    <property type="entry name" value="Ser-Thr/Tyr_kinase_cat_dom"/>
</dbReference>
<evidence type="ECO:0000256" key="18">
    <source>
        <dbReference type="ARBA" id="ARBA00047899"/>
    </source>
</evidence>
<dbReference type="GO" id="GO:0004674">
    <property type="term" value="F:protein serine/threonine kinase activity"/>
    <property type="evidence" value="ECO:0007669"/>
    <property type="project" value="UniProtKB-KW"/>
</dbReference>
<dbReference type="EC" id="2.7.11.1" evidence="20"/>
<feature type="binding site" evidence="21">
    <location>
        <position position="484"/>
    </location>
    <ligand>
        <name>ATP</name>
        <dbReference type="ChEBI" id="CHEBI:30616"/>
    </ligand>
</feature>
<dbReference type="GO" id="GO:0005886">
    <property type="term" value="C:plasma membrane"/>
    <property type="evidence" value="ECO:0007669"/>
    <property type="project" value="UniProtKB-SubCell"/>
</dbReference>
<dbReference type="FunFam" id="2.90.10.10:FF:000016">
    <property type="entry name" value="G-type lectin S-receptor-like serine/threonine-protein kinase"/>
    <property type="match status" value="1"/>
</dbReference>
<dbReference type="Pfam" id="PF01453">
    <property type="entry name" value="B_lectin"/>
    <property type="match status" value="1"/>
</dbReference>
<sequence>MMVEMEALVISLFLCIISVASISPGSILYASETSQTWSSPNNTFSLKFLQVQPPTSPPSFMVGIVHIGGVPIIWTVGGGVSVDSRGSFQFHSTGTLQLVNGFGAIVWNSGTSHLGVSSAFLDEQGNLVLSNGTNVLWSSFDHPTDTIVAAQNFRVGMVLRSGLYSFSLVSLGNMMLKWNDSVVYWNKGSDSILNSLSNNNPYVVGSDELRVLKLDNDGNLRIYSSFRGSGSAEIRWVAIIDQCEVFEYCGTNGICRYKDSVPICECPSQDFEMIDPNNSRKGCRRRVKLEDCPGRMTVFQLDHVRFLSYPPLLYSEEFYIGISACRGNCLAAGDSCLAATSLSDGTGQCYIKTDFISGYWNPAIGSTSYIKVCEPQALTISPFQSRKGRYWRTHYWIVMVVFGTLVFIALQGGLWLWCRRNSQRFGGLYSEYNLLEYASNAPVQFSYKELQHLTSGFKDKVGVGKFGSVYKGILGNGTVVAVKKLEGFEPQEKQFRLEVATICSTHHMNLVRLVGFCCEGKHRLLVYEFMKNGTLDMCLFAAGSQTLLDWKCRFNIALGSAKGISYLHEECRNCIIHGDIKPENILLDENYKAKLSDIGLKRLMSPEDYMYKAMSNAKTKGYVAPELLSNLSSTSKSDVYSYGMVLLEIVSGRRGFDVSEETCNKELLVWAYQEFEKGNIRGIVDKRLPEHEVNLEQVRRVILTCLWCIQEHPEHRPTMGKVLQILEGITEAEMPPPPKSMNEETFNANMESLRSIVKDISTVTISAPTCSSASFSPLALEKNIE</sequence>
<keyword evidence="3 20" id="KW-0723">Serine/threonine-protein kinase</keyword>
<reference evidence="26 27" key="1">
    <citation type="submission" date="2024-01" db="EMBL/GenBank/DDBJ databases">
        <title>The genomes of 5 underutilized Papilionoideae crops provide insights into root nodulation and disease resistanc.</title>
        <authorList>
            <person name="Jiang F."/>
        </authorList>
    </citation>
    <scope>NUCLEOTIDE SEQUENCE [LARGE SCALE GENOMIC DNA]</scope>
    <source>
        <strain evidence="26">LVBAO_FW01</strain>
        <tissue evidence="26">Leaves</tissue>
    </source>
</reference>
<dbReference type="PROSITE" id="PS00108">
    <property type="entry name" value="PROTEIN_KINASE_ST"/>
    <property type="match status" value="1"/>
</dbReference>
<evidence type="ECO:0000256" key="10">
    <source>
        <dbReference type="ARBA" id="ARBA00022741"/>
    </source>
</evidence>
<evidence type="ECO:0000256" key="19">
    <source>
        <dbReference type="ARBA" id="ARBA00048679"/>
    </source>
</evidence>
<evidence type="ECO:0000256" key="15">
    <source>
        <dbReference type="ARBA" id="ARBA00023157"/>
    </source>
</evidence>
<evidence type="ECO:0000256" key="11">
    <source>
        <dbReference type="ARBA" id="ARBA00022777"/>
    </source>
</evidence>
<keyword evidence="15" id="KW-1015">Disulfide bond</keyword>
<evidence type="ECO:0000256" key="23">
    <source>
        <dbReference type="SAM" id="SignalP"/>
    </source>
</evidence>
<keyword evidence="7 23" id="KW-0732">Signal</keyword>
<dbReference type="PROSITE" id="PS00107">
    <property type="entry name" value="PROTEIN_KINASE_ATP"/>
    <property type="match status" value="1"/>
</dbReference>
<dbReference type="Proteomes" id="UP001367508">
    <property type="component" value="Unassembled WGS sequence"/>
</dbReference>
<keyword evidence="2" id="KW-1003">Cell membrane</keyword>
<dbReference type="Gene3D" id="1.10.510.10">
    <property type="entry name" value="Transferase(Phosphotransferase) domain 1"/>
    <property type="match status" value="1"/>
</dbReference>
<dbReference type="Pfam" id="PF07714">
    <property type="entry name" value="PK_Tyr_Ser-Thr"/>
    <property type="match status" value="1"/>
</dbReference>
<evidence type="ECO:0000256" key="20">
    <source>
        <dbReference type="PIRNR" id="PIRNR000641"/>
    </source>
</evidence>
<evidence type="ECO:0000313" key="27">
    <source>
        <dbReference type="Proteomes" id="UP001367508"/>
    </source>
</evidence>
<dbReference type="FunFam" id="1.10.510.10:FF:000384">
    <property type="entry name" value="G-type lectin S-receptor-like serine/threonine-protein kinase"/>
    <property type="match status" value="1"/>
</dbReference>
<proteinExistence type="inferred from homology"/>
<evidence type="ECO:0000313" key="26">
    <source>
        <dbReference type="EMBL" id="KAK7315415.1"/>
    </source>
</evidence>
<keyword evidence="13 22" id="KW-1133">Transmembrane helix</keyword>
<dbReference type="AlphaFoldDB" id="A0AAN9KCV4"/>
<keyword evidence="10 20" id="KW-0547">Nucleotide-binding</keyword>
<evidence type="ECO:0000256" key="4">
    <source>
        <dbReference type="ARBA" id="ARBA00022536"/>
    </source>
</evidence>
<keyword evidence="16" id="KW-0675">Receptor</keyword>
<evidence type="ECO:0000256" key="21">
    <source>
        <dbReference type="PROSITE-ProRule" id="PRU10141"/>
    </source>
</evidence>
<protein>
    <recommendedName>
        <fullName evidence="20">Receptor-like serine/threonine-protein kinase</fullName>
        <ecNumber evidence="20">2.7.11.1</ecNumber>
    </recommendedName>
</protein>
<dbReference type="SMART" id="SM00220">
    <property type="entry name" value="S_TKc"/>
    <property type="match status" value="1"/>
</dbReference>
<comment type="catalytic activity">
    <reaction evidence="18 20">
        <text>L-threonyl-[protein] + ATP = O-phospho-L-threonyl-[protein] + ADP + H(+)</text>
        <dbReference type="Rhea" id="RHEA:46608"/>
        <dbReference type="Rhea" id="RHEA-COMP:11060"/>
        <dbReference type="Rhea" id="RHEA-COMP:11605"/>
        <dbReference type="ChEBI" id="CHEBI:15378"/>
        <dbReference type="ChEBI" id="CHEBI:30013"/>
        <dbReference type="ChEBI" id="CHEBI:30616"/>
        <dbReference type="ChEBI" id="CHEBI:61977"/>
        <dbReference type="ChEBI" id="CHEBI:456216"/>
        <dbReference type="EC" id="2.7.11.1"/>
    </reaction>
</comment>
<dbReference type="SUPFAM" id="SSF51110">
    <property type="entry name" value="alpha-D-mannose-specific plant lectins"/>
    <property type="match status" value="1"/>
</dbReference>
<keyword evidence="6 22" id="KW-0812">Transmembrane</keyword>
<comment type="similarity">
    <text evidence="20">Belongs to the protein kinase superfamily. Ser/Thr protein kinase family.</text>
</comment>
<evidence type="ECO:0000256" key="1">
    <source>
        <dbReference type="ARBA" id="ARBA00004251"/>
    </source>
</evidence>
<gene>
    <name evidence="26" type="ORF">VNO77_33961</name>
</gene>
<dbReference type="InterPro" id="IPR011009">
    <property type="entry name" value="Kinase-like_dom_sf"/>
</dbReference>
<comment type="catalytic activity">
    <reaction evidence="19 20">
        <text>L-seryl-[protein] + ATP = O-phospho-L-seryl-[protein] + ADP + H(+)</text>
        <dbReference type="Rhea" id="RHEA:17989"/>
        <dbReference type="Rhea" id="RHEA-COMP:9863"/>
        <dbReference type="Rhea" id="RHEA-COMP:11604"/>
        <dbReference type="ChEBI" id="CHEBI:15378"/>
        <dbReference type="ChEBI" id="CHEBI:29999"/>
        <dbReference type="ChEBI" id="CHEBI:30616"/>
        <dbReference type="ChEBI" id="CHEBI:83421"/>
        <dbReference type="ChEBI" id="CHEBI:456216"/>
        <dbReference type="EC" id="2.7.11.1"/>
    </reaction>
</comment>
<name>A0AAN9KCV4_CANGL</name>
<feature type="domain" description="Bulb-type lectin" evidence="25">
    <location>
        <begin position="19"/>
        <end position="142"/>
    </location>
</feature>
<evidence type="ECO:0000259" key="25">
    <source>
        <dbReference type="PROSITE" id="PS50927"/>
    </source>
</evidence>
<keyword evidence="27" id="KW-1185">Reference proteome</keyword>
<dbReference type="GO" id="GO:0030246">
    <property type="term" value="F:carbohydrate binding"/>
    <property type="evidence" value="ECO:0007669"/>
    <property type="project" value="UniProtKB-KW"/>
</dbReference>
<comment type="caution">
    <text evidence="26">The sequence shown here is derived from an EMBL/GenBank/DDBJ whole genome shotgun (WGS) entry which is preliminary data.</text>
</comment>
<evidence type="ECO:0000256" key="8">
    <source>
        <dbReference type="ARBA" id="ARBA00022734"/>
    </source>
</evidence>
<evidence type="ECO:0000256" key="6">
    <source>
        <dbReference type="ARBA" id="ARBA00022692"/>
    </source>
</evidence>
<dbReference type="GO" id="GO:0005524">
    <property type="term" value="F:ATP binding"/>
    <property type="evidence" value="ECO:0007669"/>
    <property type="project" value="UniProtKB-UniRule"/>
</dbReference>
<evidence type="ECO:0000256" key="22">
    <source>
        <dbReference type="SAM" id="Phobius"/>
    </source>
</evidence>
<dbReference type="InterPro" id="IPR036426">
    <property type="entry name" value="Bulb-type_lectin_dom_sf"/>
</dbReference>
<evidence type="ECO:0000256" key="3">
    <source>
        <dbReference type="ARBA" id="ARBA00022527"/>
    </source>
</evidence>
<dbReference type="PIRSF" id="PIRSF000641">
    <property type="entry name" value="SRK"/>
    <property type="match status" value="1"/>
</dbReference>
<accession>A0AAN9KCV4</accession>
<feature type="chain" id="PRO_5043048710" description="Receptor-like serine/threonine-protein kinase" evidence="23">
    <location>
        <begin position="22"/>
        <end position="785"/>
    </location>
</feature>
<keyword evidence="12 20" id="KW-0067">ATP-binding</keyword>
<evidence type="ECO:0000256" key="5">
    <source>
        <dbReference type="ARBA" id="ARBA00022679"/>
    </source>
</evidence>
<dbReference type="GO" id="GO:0048544">
    <property type="term" value="P:recognition of pollen"/>
    <property type="evidence" value="ECO:0007669"/>
    <property type="project" value="InterPro"/>
</dbReference>
<keyword evidence="5 20" id="KW-0808">Transferase</keyword>
<dbReference type="InterPro" id="IPR001480">
    <property type="entry name" value="Bulb-type_lectin_dom"/>
</dbReference>
<dbReference type="InterPro" id="IPR008271">
    <property type="entry name" value="Ser/Thr_kinase_AS"/>
</dbReference>
<dbReference type="CDD" id="cd14066">
    <property type="entry name" value="STKc_IRAK"/>
    <property type="match status" value="1"/>
</dbReference>
<feature type="signal peptide" evidence="23">
    <location>
        <begin position="1"/>
        <end position="21"/>
    </location>
</feature>
<keyword evidence="8" id="KW-0430">Lectin</keyword>
<dbReference type="PROSITE" id="PS50927">
    <property type="entry name" value="BULB_LECTIN"/>
    <property type="match status" value="1"/>
</dbReference>
<keyword evidence="14 22" id="KW-0472">Membrane</keyword>
<keyword evidence="4" id="KW-0245">EGF-like domain</keyword>
<dbReference type="PANTHER" id="PTHR47974">
    <property type="entry name" value="OS07G0415500 PROTEIN"/>
    <property type="match status" value="1"/>
</dbReference>
<dbReference type="EMBL" id="JAYMYQ010000008">
    <property type="protein sequence ID" value="KAK7315415.1"/>
    <property type="molecule type" value="Genomic_DNA"/>
</dbReference>
<dbReference type="InterPro" id="IPR017441">
    <property type="entry name" value="Protein_kinase_ATP_BS"/>
</dbReference>
<dbReference type="Pfam" id="PF00954">
    <property type="entry name" value="S_locus_glycop"/>
    <property type="match status" value="1"/>
</dbReference>
<dbReference type="FunFam" id="3.30.200.20:FF:000059">
    <property type="entry name" value="S-receptor-like serine/threonine-protein kinase"/>
    <property type="match status" value="1"/>
</dbReference>
<keyword evidence="9" id="KW-0677">Repeat</keyword>
<dbReference type="SUPFAM" id="SSF56112">
    <property type="entry name" value="Protein kinase-like (PK-like)"/>
    <property type="match status" value="1"/>
</dbReference>
<dbReference type="PROSITE" id="PS50011">
    <property type="entry name" value="PROTEIN_KINASE_DOM"/>
    <property type="match status" value="1"/>
</dbReference>
<dbReference type="InterPro" id="IPR000719">
    <property type="entry name" value="Prot_kinase_dom"/>
</dbReference>
<evidence type="ECO:0000256" key="17">
    <source>
        <dbReference type="ARBA" id="ARBA00023180"/>
    </source>
</evidence>
<evidence type="ECO:0000256" key="16">
    <source>
        <dbReference type="ARBA" id="ARBA00023170"/>
    </source>
</evidence>
<evidence type="ECO:0000256" key="14">
    <source>
        <dbReference type="ARBA" id="ARBA00023136"/>
    </source>
</evidence>
<evidence type="ECO:0000256" key="2">
    <source>
        <dbReference type="ARBA" id="ARBA00022475"/>
    </source>
</evidence>
<evidence type="ECO:0000256" key="9">
    <source>
        <dbReference type="ARBA" id="ARBA00022737"/>
    </source>
</evidence>
<evidence type="ECO:0000256" key="13">
    <source>
        <dbReference type="ARBA" id="ARBA00022989"/>
    </source>
</evidence>
<dbReference type="Gene3D" id="3.30.200.20">
    <property type="entry name" value="Phosphorylase Kinase, domain 1"/>
    <property type="match status" value="1"/>
</dbReference>
<dbReference type="InterPro" id="IPR000858">
    <property type="entry name" value="S_locus_glycoprot_dom"/>
</dbReference>
<dbReference type="InterPro" id="IPR024171">
    <property type="entry name" value="SRK-like_kinase"/>
</dbReference>
<dbReference type="PANTHER" id="PTHR47974:SF24">
    <property type="entry name" value="RECEPTOR-LIKE SERINE_THREONINE-PROTEIN KINASE"/>
    <property type="match status" value="1"/>
</dbReference>
<feature type="transmembrane region" description="Helical" evidence="22">
    <location>
        <begin position="60"/>
        <end position="82"/>
    </location>
</feature>
<feature type="domain" description="Protein kinase" evidence="24">
    <location>
        <begin position="455"/>
        <end position="729"/>
    </location>
</feature>
<comment type="subcellular location">
    <subcellularLocation>
        <location evidence="1">Cell membrane</location>
        <topology evidence="1">Single-pass type I membrane protein</topology>
    </subcellularLocation>
</comment>
<keyword evidence="11 20" id="KW-0418">Kinase</keyword>
<evidence type="ECO:0000256" key="12">
    <source>
        <dbReference type="ARBA" id="ARBA00022840"/>
    </source>
</evidence>